<dbReference type="Pfam" id="PF01048">
    <property type="entry name" value="PNP_UDP_1"/>
    <property type="match status" value="1"/>
</dbReference>
<dbReference type="GO" id="GO:0019284">
    <property type="term" value="P:L-methionine salvage from S-adenosylmethionine"/>
    <property type="evidence" value="ECO:0007669"/>
    <property type="project" value="TreeGrafter"/>
</dbReference>
<dbReference type="InterPro" id="IPR035994">
    <property type="entry name" value="Nucleoside_phosphorylase_sf"/>
</dbReference>
<dbReference type="EMBL" id="CP146203">
    <property type="protein sequence ID" value="XBH20362.1"/>
    <property type="molecule type" value="Genomic_DNA"/>
</dbReference>
<evidence type="ECO:0000259" key="1">
    <source>
        <dbReference type="Pfam" id="PF01048"/>
    </source>
</evidence>
<dbReference type="GO" id="GO:0005829">
    <property type="term" value="C:cytosol"/>
    <property type="evidence" value="ECO:0007669"/>
    <property type="project" value="TreeGrafter"/>
</dbReference>
<dbReference type="Gene3D" id="3.40.50.1580">
    <property type="entry name" value="Nucleoside phosphorylase domain"/>
    <property type="match status" value="1"/>
</dbReference>
<dbReference type="PANTHER" id="PTHR46832">
    <property type="entry name" value="5'-METHYLTHIOADENOSINE/S-ADENOSYLHOMOCYSTEINE NUCLEOSIDASE"/>
    <property type="match status" value="1"/>
</dbReference>
<dbReference type="InterPro" id="IPR000845">
    <property type="entry name" value="Nucleoside_phosphorylase_d"/>
</dbReference>
<dbReference type="AlphaFoldDB" id="A0AAU7DQ96"/>
<dbReference type="SUPFAM" id="SSF53167">
    <property type="entry name" value="Purine and uridine phosphorylases"/>
    <property type="match status" value="1"/>
</dbReference>
<dbReference type="PANTHER" id="PTHR46832:SF1">
    <property type="entry name" value="5'-METHYLTHIOADENOSINE_S-ADENOSYLHOMOCYSTEINE NUCLEOSIDASE"/>
    <property type="match status" value="1"/>
</dbReference>
<sequence length="176" mass="18768">MTDLLVFAHPDEAQAFADVPHVVTGFGKVNGAFGLTKAILEHKPGRVFVLGTAGSLRDGLGTKVYQAKTAFQHDAPFSAGAHHGIGTEQFGDYVTIATGDTFVADAEKKAHCLELGADLVDMETAVYLQIGAALDTPVYVLKTPSDDADEGADKLWDIVVKECSQRLRAFYDANLA</sequence>
<evidence type="ECO:0000313" key="2">
    <source>
        <dbReference type="EMBL" id="XBH20362.1"/>
    </source>
</evidence>
<feature type="domain" description="Nucleoside phosphorylase" evidence="1">
    <location>
        <begin position="94"/>
        <end position="165"/>
    </location>
</feature>
<organism evidence="2">
    <name type="scientific">Jonesiaceae bacterium BS-20</name>
    <dbReference type="NCBI Taxonomy" id="3120821"/>
    <lineage>
        <taxon>Bacteria</taxon>
        <taxon>Bacillati</taxon>
        <taxon>Actinomycetota</taxon>
        <taxon>Actinomycetes</taxon>
        <taxon>Micrococcales</taxon>
        <taxon>Jonesiaceae</taxon>
    </lineage>
</organism>
<dbReference type="GO" id="GO:0008782">
    <property type="term" value="F:adenosylhomocysteine nucleosidase activity"/>
    <property type="evidence" value="ECO:0007669"/>
    <property type="project" value="TreeGrafter"/>
</dbReference>
<dbReference type="GO" id="GO:0009116">
    <property type="term" value="P:nucleoside metabolic process"/>
    <property type="evidence" value="ECO:0007669"/>
    <property type="project" value="InterPro"/>
</dbReference>
<name>A0AAU7DQ96_9MICO</name>
<dbReference type="GO" id="GO:0008930">
    <property type="term" value="F:methylthioadenosine nucleosidase activity"/>
    <property type="evidence" value="ECO:0007669"/>
    <property type="project" value="TreeGrafter"/>
</dbReference>
<accession>A0AAU7DQ96</accession>
<gene>
    <name evidence="2" type="ORF">V5R04_08870</name>
</gene>
<protein>
    <submittedName>
        <fullName evidence="2">Purine-nucleoside phosphorylase</fullName>
    </submittedName>
</protein>
<reference evidence="2" key="1">
    <citation type="submission" date="2024-02" db="EMBL/GenBank/DDBJ databases">
        <title>Tomenella chthoni gen. nov. sp. nov., a member of the family Jonesiaceae isolated from bat guano.</title>
        <authorList>
            <person name="Miller S.L."/>
            <person name="King J."/>
            <person name="Sankaranarayanan K."/>
            <person name="Lawson P.A."/>
        </authorList>
    </citation>
    <scope>NUCLEOTIDE SEQUENCE</scope>
    <source>
        <strain evidence="2">BS-20</strain>
    </source>
</reference>
<proteinExistence type="predicted"/>